<reference evidence="7 8" key="1">
    <citation type="submission" date="2019-07" db="EMBL/GenBank/DDBJ databases">
        <title>Genomic Encyclopedia of Type Strains, Phase IV (KMG-IV): sequencing the most valuable type-strain genomes for metagenomic binning, comparative biology and taxonomic classification.</title>
        <authorList>
            <person name="Goeker M."/>
        </authorList>
    </citation>
    <scope>NUCLEOTIDE SEQUENCE [LARGE SCALE GENOMIC DNA]</scope>
    <source>
        <strain evidence="7 8">SS015</strain>
    </source>
</reference>
<dbReference type="InterPro" id="IPR022441">
    <property type="entry name" value="Para_beta_helix_rpt-2"/>
</dbReference>
<organism evidence="7 8">
    <name type="scientific">Geothermobacter ehrlichii</name>
    <dbReference type="NCBI Taxonomy" id="213224"/>
    <lineage>
        <taxon>Bacteria</taxon>
        <taxon>Pseudomonadati</taxon>
        <taxon>Thermodesulfobacteriota</taxon>
        <taxon>Desulfuromonadia</taxon>
        <taxon>Desulfuromonadales</taxon>
        <taxon>Geothermobacteraceae</taxon>
        <taxon>Geothermobacter</taxon>
    </lineage>
</organism>
<dbReference type="PANTHER" id="PTHR22990">
    <property type="entry name" value="F-BOX ONLY PROTEIN"/>
    <property type="match status" value="1"/>
</dbReference>
<feature type="chain" id="PRO_5023123784" evidence="5">
    <location>
        <begin position="21"/>
        <end position="394"/>
    </location>
</feature>
<keyword evidence="5" id="KW-0732">Signal</keyword>
<protein>
    <submittedName>
        <fullName evidence="7">Parallel beta-helix repeat protein</fullName>
    </submittedName>
</protein>
<feature type="signal peptide" evidence="5">
    <location>
        <begin position="1"/>
        <end position="20"/>
    </location>
</feature>
<dbReference type="AlphaFoldDB" id="A0A5D3WKQ7"/>
<dbReference type="SMART" id="SM00710">
    <property type="entry name" value="PbH1"/>
    <property type="match status" value="6"/>
</dbReference>
<dbReference type="NCBIfam" id="TIGR03804">
    <property type="entry name" value="para_beta_helix"/>
    <property type="match status" value="1"/>
</dbReference>
<proteinExistence type="predicted"/>
<dbReference type="Pfam" id="PF13229">
    <property type="entry name" value="Beta_helix"/>
    <property type="match status" value="1"/>
</dbReference>
<dbReference type="SUPFAM" id="SSF51126">
    <property type="entry name" value="Pectin lyase-like"/>
    <property type="match status" value="1"/>
</dbReference>
<keyword evidence="3" id="KW-0833">Ubl conjugation pathway</keyword>
<feature type="domain" description="Right handed beta helix" evidence="6">
    <location>
        <begin position="74"/>
        <end position="210"/>
    </location>
</feature>
<gene>
    <name evidence="7" type="ORF">EDC39_11151</name>
</gene>
<accession>A0A5D3WKQ7</accession>
<dbReference type="InterPro" id="IPR012334">
    <property type="entry name" value="Pectin_lyas_fold"/>
</dbReference>
<comment type="pathway">
    <text evidence="1">Protein modification; protein ubiquitination.</text>
</comment>
<evidence type="ECO:0000256" key="4">
    <source>
        <dbReference type="SAM" id="MobiDB-lite"/>
    </source>
</evidence>
<dbReference type="InterPro" id="IPR011050">
    <property type="entry name" value="Pectin_lyase_fold/virulence"/>
</dbReference>
<dbReference type="PANTHER" id="PTHR22990:SF15">
    <property type="entry name" value="F-BOX ONLY PROTEIN 10"/>
    <property type="match status" value="1"/>
</dbReference>
<dbReference type="InterPro" id="IPR051550">
    <property type="entry name" value="SCF-Subunits/Alg-Epimerases"/>
</dbReference>
<dbReference type="EMBL" id="VNIB01000011">
    <property type="protein sequence ID" value="TYO97121.1"/>
    <property type="molecule type" value="Genomic_DNA"/>
</dbReference>
<evidence type="ECO:0000256" key="5">
    <source>
        <dbReference type="SAM" id="SignalP"/>
    </source>
</evidence>
<evidence type="ECO:0000256" key="3">
    <source>
        <dbReference type="ARBA" id="ARBA00022786"/>
    </source>
</evidence>
<dbReference type="Gene3D" id="2.160.20.10">
    <property type="entry name" value="Single-stranded right-handed beta-helix, Pectin lyase-like"/>
    <property type="match status" value="1"/>
</dbReference>
<evidence type="ECO:0000256" key="2">
    <source>
        <dbReference type="ARBA" id="ARBA00022737"/>
    </source>
</evidence>
<dbReference type="Proteomes" id="UP000324159">
    <property type="component" value="Unassembled WGS sequence"/>
</dbReference>
<evidence type="ECO:0000256" key="1">
    <source>
        <dbReference type="ARBA" id="ARBA00004906"/>
    </source>
</evidence>
<sequence length="394" mass="43428">MRVCLLVVLFICGWAVPARALVLETDTVWRGELVLNEPVTVPAGVTLRIEPGSRIRFGRGGLTVSGRILARGAQFAGKGWTGLVLKGLGSDSLLANCRLSGAMTAVTVESGAPRLEGLELRDNRIGIELRRKTEATISGCLFAGNSRVGLMIKDGSTAAVVDNRFENNGRFGAYIFRSRPRRFSGNRFSGHPTGLMVSHFGSDPLLEENCLTDNEVGVLIDRAARPVLRRNDIRDNDVGIRCFRRSDPLVEGNRISGNGTGVLIAYSSYPRLRGNDLSGNGVAVRLEYQSIVWEREKGSTARRQETAHGAFGSRPARQVAESDRRARNRDGWIDARDNWWGERATRQLERLGAGGNPDFIDDGRDRPTFEEGGRDWPLDRVRFAPWAKKAIVFP</sequence>
<evidence type="ECO:0000313" key="7">
    <source>
        <dbReference type="EMBL" id="TYO97121.1"/>
    </source>
</evidence>
<evidence type="ECO:0000259" key="6">
    <source>
        <dbReference type="Pfam" id="PF13229"/>
    </source>
</evidence>
<comment type="caution">
    <text evidence="7">The sequence shown here is derived from an EMBL/GenBank/DDBJ whole genome shotgun (WGS) entry which is preliminary data.</text>
</comment>
<dbReference type="InterPro" id="IPR006626">
    <property type="entry name" value="PbH1"/>
</dbReference>
<feature type="region of interest" description="Disordered" evidence="4">
    <location>
        <begin position="302"/>
        <end position="327"/>
    </location>
</feature>
<name>A0A5D3WKQ7_9BACT</name>
<keyword evidence="2" id="KW-0677">Repeat</keyword>
<keyword evidence="8" id="KW-1185">Reference proteome</keyword>
<dbReference type="RefSeq" id="WP_187426764.1">
    <property type="nucleotide sequence ID" value="NZ_VNIB01000011.1"/>
</dbReference>
<evidence type="ECO:0000313" key="8">
    <source>
        <dbReference type="Proteomes" id="UP000324159"/>
    </source>
</evidence>
<dbReference type="InterPro" id="IPR039448">
    <property type="entry name" value="Beta_helix"/>
</dbReference>